<dbReference type="PROSITE" id="PS01186">
    <property type="entry name" value="EGF_2"/>
    <property type="match status" value="1"/>
</dbReference>
<proteinExistence type="predicted"/>
<evidence type="ECO:0000259" key="3">
    <source>
        <dbReference type="PROSITE" id="PS50025"/>
    </source>
</evidence>
<dbReference type="GO" id="GO:0016020">
    <property type="term" value="C:membrane"/>
    <property type="evidence" value="ECO:0007669"/>
    <property type="project" value="UniProtKB-SubCell"/>
</dbReference>
<dbReference type="PROSITE" id="PS00022">
    <property type="entry name" value="EGF_1"/>
    <property type="match status" value="1"/>
</dbReference>
<dbReference type="SMART" id="SM00282">
    <property type="entry name" value="LamG"/>
    <property type="match status" value="1"/>
</dbReference>
<sequence>MFHSFIGCLQDLRINKDDVPLETAIPSSLGHDPPPASPGCPREDVCFPSPCQNGGSCETGWTNATCRCPEGYWGPYCSKVSAVTFNGATSYLELVVNTSSVPFGDTMSLEVRTRASSGQLLHLQLLDRSRRFTDSLQLKITNNRLEMSTRAHSSTATSVTLAESVSDGDWHQLYWRILATKILFKVDGIATSLDLKFDVFSSDRNSDVVVYVGARPYLPGKQQLQLSKKFTKLHTWHCSIDHSGQMY</sequence>
<evidence type="ECO:0000313" key="6">
    <source>
        <dbReference type="Proteomes" id="UP001209878"/>
    </source>
</evidence>
<protein>
    <submittedName>
        <fullName evidence="5">Uncharacterized protein</fullName>
    </submittedName>
</protein>
<dbReference type="Pfam" id="PF02210">
    <property type="entry name" value="Laminin_G_2"/>
    <property type="match status" value="1"/>
</dbReference>
<keyword evidence="6" id="KW-1185">Reference proteome</keyword>
<dbReference type="CDD" id="cd00054">
    <property type="entry name" value="EGF_CA"/>
    <property type="match status" value="1"/>
</dbReference>
<keyword evidence="1 2" id="KW-1015">Disulfide bond</keyword>
<evidence type="ECO:0000313" key="5">
    <source>
        <dbReference type="EMBL" id="KAK2175028.1"/>
    </source>
</evidence>
<dbReference type="InterPro" id="IPR050372">
    <property type="entry name" value="Neurexin-related_CASP"/>
</dbReference>
<dbReference type="InterPro" id="IPR000742">
    <property type="entry name" value="EGF"/>
</dbReference>
<dbReference type="Pfam" id="PF00008">
    <property type="entry name" value="EGF"/>
    <property type="match status" value="1"/>
</dbReference>
<dbReference type="InterPro" id="IPR001791">
    <property type="entry name" value="Laminin_G"/>
</dbReference>
<evidence type="ECO:0000256" key="2">
    <source>
        <dbReference type="PROSITE-ProRule" id="PRU00076"/>
    </source>
</evidence>
<dbReference type="EMBL" id="JAODUO010000756">
    <property type="protein sequence ID" value="KAK2175028.1"/>
    <property type="molecule type" value="Genomic_DNA"/>
</dbReference>
<dbReference type="PROSITE" id="PS50026">
    <property type="entry name" value="EGF_3"/>
    <property type="match status" value="1"/>
</dbReference>
<dbReference type="Proteomes" id="UP001209878">
    <property type="component" value="Unassembled WGS sequence"/>
</dbReference>
<reference evidence="5" key="1">
    <citation type="journal article" date="2023" name="Mol. Biol. Evol.">
        <title>Third-Generation Sequencing Reveals the Adaptive Role of the Epigenome in Three Deep-Sea Polychaetes.</title>
        <authorList>
            <person name="Perez M."/>
            <person name="Aroh O."/>
            <person name="Sun Y."/>
            <person name="Lan Y."/>
            <person name="Juniper S.K."/>
            <person name="Young C.R."/>
            <person name="Angers B."/>
            <person name="Qian P.Y."/>
        </authorList>
    </citation>
    <scope>NUCLEOTIDE SEQUENCE</scope>
    <source>
        <strain evidence="5">R07B-5</strain>
    </source>
</reference>
<evidence type="ECO:0000259" key="4">
    <source>
        <dbReference type="PROSITE" id="PS50026"/>
    </source>
</evidence>
<name>A0AAD9NNL1_RIDPI</name>
<comment type="caution">
    <text evidence="2">Lacks conserved residue(s) required for the propagation of feature annotation.</text>
</comment>
<organism evidence="5 6">
    <name type="scientific">Ridgeia piscesae</name>
    <name type="common">Tubeworm</name>
    <dbReference type="NCBI Taxonomy" id="27915"/>
    <lineage>
        <taxon>Eukaryota</taxon>
        <taxon>Metazoa</taxon>
        <taxon>Spiralia</taxon>
        <taxon>Lophotrochozoa</taxon>
        <taxon>Annelida</taxon>
        <taxon>Polychaeta</taxon>
        <taxon>Sedentaria</taxon>
        <taxon>Canalipalpata</taxon>
        <taxon>Sabellida</taxon>
        <taxon>Siboglinidae</taxon>
        <taxon>Ridgeia</taxon>
    </lineage>
</organism>
<dbReference type="PANTHER" id="PTHR15036:SF85">
    <property type="entry name" value="SP2353, ISOFORM A"/>
    <property type="match status" value="1"/>
</dbReference>
<dbReference type="CDD" id="cd00110">
    <property type="entry name" value="LamG"/>
    <property type="match status" value="1"/>
</dbReference>
<feature type="domain" description="Laminin G" evidence="3">
    <location>
        <begin position="81"/>
        <end position="247"/>
    </location>
</feature>
<evidence type="ECO:0000256" key="1">
    <source>
        <dbReference type="ARBA" id="ARBA00023157"/>
    </source>
</evidence>
<dbReference type="Gene3D" id="2.10.25.10">
    <property type="entry name" value="Laminin"/>
    <property type="match status" value="1"/>
</dbReference>
<dbReference type="AlphaFoldDB" id="A0AAD9NNL1"/>
<gene>
    <name evidence="5" type="ORF">NP493_758g01000</name>
</gene>
<comment type="caution">
    <text evidence="5">The sequence shown here is derived from an EMBL/GenBank/DDBJ whole genome shotgun (WGS) entry which is preliminary data.</text>
</comment>
<accession>A0AAD9NNL1</accession>
<dbReference type="InterPro" id="IPR013320">
    <property type="entry name" value="ConA-like_dom_sf"/>
</dbReference>
<dbReference type="Gene3D" id="2.60.120.200">
    <property type="match status" value="1"/>
</dbReference>
<feature type="disulfide bond" evidence="2">
    <location>
        <begin position="68"/>
        <end position="77"/>
    </location>
</feature>
<dbReference type="PANTHER" id="PTHR15036">
    <property type="entry name" value="PIKACHURIN-LIKE PROTEIN"/>
    <property type="match status" value="1"/>
</dbReference>
<feature type="domain" description="EGF-like" evidence="4">
    <location>
        <begin position="42"/>
        <end position="78"/>
    </location>
</feature>
<dbReference type="SUPFAM" id="SSF49899">
    <property type="entry name" value="Concanavalin A-like lectins/glucanases"/>
    <property type="match status" value="1"/>
</dbReference>
<dbReference type="SMART" id="SM00181">
    <property type="entry name" value="EGF"/>
    <property type="match status" value="1"/>
</dbReference>
<keyword evidence="2" id="KW-0245">EGF-like domain</keyword>
<dbReference type="PROSITE" id="PS50025">
    <property type="entry name" value="LAM_G_DOMAIN"/>
    <property type="match status" value="1"/>
</dbReference>